<dbReference type="Proteomes" id="UP000006558">
    <property type="component" value="Chromosome"/>
</dbReference>
<comment type="similarity">
    <text evidence="1">Belongs to the NAD(P)-dependent epimerase/dehydratase family.</text>
</comment>
<dbReference type="CDD" id="cd05256">
    <property type="entry name" value="UDP_AE_SDR_e"/>
    <property type="match status" value="1"/>
</dbReference>
<feature type="domain" description="NAD-dependent epimerase/dehydratase" evidence="2">
    <location>
        <begin position="3"/>
        <end position="237"/>
    </location>
</feature>
<dbReference type="PRINTS" id="PR01713">
    <property type="entry name" value="NUCEPIMERASE"/>
</dbReference>
<dbReference type="AlphaFoldDB" id="A5IJR4"/>
<organism evidence="3 4">
    <name type="scientific">Thermotoga petrophila (strain ATCC BAA-488 / DSM 13995 / JCM 10881 / RKU-1)</name>
    <dbReference type="NCBI Taxonomy" id="390874"/>
    <lineage>
        <taxon>Bacteria</taxon>
        <taxon>Thermotogati</taxon>
        <taxon>Thermotogota</taxon>
        <taxon>Thermotogae</taxon>
        <taxon>Thermotogales</taxon>
        <taxon>Thermotogaceae</taxon>
        <taxon>Thermotoga</taxon>
    </lineage>
</organism>
<sequence>MNVLVTGGAGFIGSHVVDKLIENGYGVIVVDNLSSGKVENLNRNALFYEQSIEDEEMMERIFSLHRPEYVFHLAAQASVAISVREPVRDAETNIIGSLVLLEKSIKHGVKKFIFSSTGGAIYGENVKVFPTPETETPHPISPYGIAKYSIEMYLEFFAREYGLKYTVLRYANVYGPRQDPYGEAGVVAIFTERMLRGEEVHIFGDGEYVRDYVYVDDVVRANLLAMEKGDNEVFNIGTGRGTTVNQLFKLLKEITGYDKEPVYKPPRKGDVRKSILDYTKAKEKLGWEPKIPLEEGLKLTVEYFRKTLE</sequence>
<evidence type="ECO:0000256" key="1">
    <source>
        <dbReference type="ARBA" id="ARBA00007637"/>
    </source>
</evidence>
<evidence type="ECO:0000313" key="3">
    <source>
        <dbReference type="EMBL" id="ABQ46437.1"/>
    </source>
</evidence>
<dbReference type="InterPro" id="IPR036291">
    <property type="entry name" value="NAD(P)-bd_dom_sf"/>
</dbReference>
<dbReference type="RefSeq" id="WP_011943062.1">
    <property type="nucleotide sequence ID" value="NC_009486.1"/>
</dbReference>
<dbReference type="HOGENOM" id="CLU_007383_1_7_0"/>
<dbReference type="Pfam" id="PF01370">
    <property type="entry name" value="Epimerase"/>
    <property type="match status" value="1"/>
</dbReference>
<name>A5IJR4_THEP1</name>
<evidence type="ECO:0000259" key="2">
    <source>
        <dbReference type="Pfam" id="PF01370"/>
    </source>
</evidence>
<reference evidence="4" key="1">
    <citation type="submission" date="2007-05" db="EMBL/GenBank/DDBJ databases">
        <title>Complete sequence of Thermotoga petrophila RKU-1.</title>
        <authorList>
            <consortium name="US DOE Joint Genome Institute"/>
            <person name="Copeland A."/>
            <person name="Lucas S."/>
            <person name="Lapidus A."/>
            <person name="Barry K."/>
            <person name="Glavina del Rio T."/>
            <person name="Dalin E."/>
            <person name="Tice H."/>
            <person name="Pitluck S."/>
            <person name="Sims D."/>
            <person name="Brettin T."/>
            <person name="Bruce D."/>
            <person name="Detter J.C."/>
            <person name="Han C."/>
            <person name="Tapia R."/>
            <person name="Schmutz J."/>
            <person name="Larimer F."/>
            <person name="Land M."/>
            <person name="Hauser L."/>
            <person name="Kyrpides N."/>
            <person name="Mikhailova N."/>
            <person name="Nelson K."/>
            <person name="Gogarten J.P."/>
            <person name="Noll K."/>
            <person name="Richardson P."/>
        </authorList>
    </citation>
    <scope>NUCLEOTIDE SEQUENCE [LARGE SCALE GENOMIC DNA]</scope>
    <source>
        <strain evidence="4">ATCC BAA-488 / DSM 13995 / JCM 10881 / RKU-1</strain>
    </source>
</reference>
<gene>
    <name evidence="3" type="ordered locus">Tpet_0413</name>
</gene>
<protein>
    <submittedName>
        <fullName evidence="3">NAD-dependent epimerase/dehydratase</fullName>
    </submittedName>
</protein>
<dbReference type="Gene3D" id="3.40.50.720">
    <property type="entry name" value="NAD(P)-binding Rossmann-like Domain"/>
    <property type="match status" value="1"/>
</dbReference>
<proteinExistence type="inferred from homology"/>
<evidence type="ECO:0000313" key="4">
    <source>
        <dbReference type="Proteomes" id="UP000006558"/>
    </source>
</evidence>
<dbReference type="eggNOG" id="COG1087">
    <property type="taxonomic scope" value="Bacteria"/>
</dbReference>
<reference evidence="3 4" key="2">
    <citation type="journal article" date="2009" name="Proc. Natl. Acad. Sci. U.S.A.">
        <title>On the chimeric nature, thermophilic origin, and phylogenetic placement of the Thermotogales.</title>
        <authorList>
            <person name="Zhaxybayeva O."/>
            <person name="Swithers K.S."/>
            <person name="Lapierre P."/>
            <person name="Fournier G.P."/>
            <person name="Bickhart D.M."/>
            <person name="DeBoy R.T."/>
            <person name="Nelson K.E."/>
            <person name="Nesbo C.L."/>
            <person name="Doolittle W.F."/>
            <person name="Gogarten J.P."/>
            <person name="Noll K.M."/>
        </authorList>
    </citation>
    <scope>NUCLEOTIDE SEQUENCE [LARGE SCALE GENOMIC DNA]</scope>
    <source>
        <strain evidence="4">ATCC BAA-488 / DSM 13995 / JCM 10881 / RKU-1</strain>
    </source>
</reference>
<dbReference type="EMBL" id="CP000702">
    <property type="protein sequence ID" value="ABQ46437.1"/>
    <property type="molecule type" value="Genomic_DNA"/>
</dbReference>
<dbReference type="SUPFAM" id="SSF51735">
    <property type="entry name" value="NAD(P)-binding Rossmann-fold domains"/>
    <property type="match status" value="1"/>
</dbReference>
<accession>A5IJR4</accession>
<dbReference type="PANTHER" id="PTHR43000">
    <property type="entry name" value="DTDP-D-GLUCOSE 4,6-DEHYDRATASE-RELATED"/>
    <property type="match status" value="1"/>
</dbReference>
<dbReference type="STRING" id="390874.Tpet_0413"/>
<dbReference type="Gene3D" id="3.90.25.10">
    <property type="entry name" value="UDP-galactose 4-epimerase, domain 1"/>
    <property type="match status" value="1"/>
</dbReference>
<dbReference type="KEGG" id="tpt:Tpet_0413"/>
<dbReference type="InterPro" id="IPR001509">
    <property type="entry name" value="Epimerase_deHydtase"/>
</dbReference>